<feature type="signal peptide" evidence="4">
    <location>
        <begin position="1"/>
        <end position="22"/>
    </location>
</feature>
<keyword evidence="1" id="KW-0677">Repeat</keyword>
<evidence type="ECO:0000256" key="1">
    <source>
        <dbReference type="ARBA" id="ARBA00022737"/>
    </source>
</evidence>
<dbReference type="Gene3D" id="2.10.270.10">
    <property type="entry name" value="Cholin Binding"/>
    <property type="match status" value="1"/>
</dbReference>
<sequence length="603" mass="67941">MKRNMHAKTMAIVLAAITGMQAGGIVPNFSGINVKAYASEINNEEKEANQSIETTKNKDAYKAIGIDVDTTTSGAVTITLPNKFTKTLDELKGSSDLTANTAYIGLKFTTPAGIQVKPSKIRDLSLNKEYVLSSDSNEIKDGRYIKYIPIATKSGDVWTPKEKNINTYKYDWLDEKGQTVAKTSLNVVVQRQIEIPKVVKEAKVSISGTEKVGKTLEANVTAYENGKIVPVTSVEYQWYRSKHRDKDFNSISGEHSKDYKLANRDEDKYIKVIARVNIKGEIIEVDDRTSSIDEKKSSRSHHSSSSKGSGSTADTDRISDKIEDSRADSVSYDVSDYPKVEKDVFKCLKDNDDKTLVLEGDDYTWTFDGEDIKNVSDMDSKLDTTIETTSPNESEIKKILNGANVVNLYFNYDGKLPGKAKIEAKIGSKYDGKNMYVYYYNKDTKSLELVSSNVKVKDDRVTFTITHCSDYVLSETQLLTTTSFNEGWSMINNGNWQYVLGGNKVIGWNFINGRWYFMDYTGMMQRGWINPNGSWYYLNYNGDMATGWQNIKGSWYYLRDDGKMLTGWVDDRGTWYYLDYSGAMVSNTTVNGYRLGSNGAWIR</sequence>
<evidence type="ECO:0000313" key="5">
    <source>
        <dbReference type="EMBL" id="MDR5588466.1"/>
    </source>
</evidence>
<proteinExistence type="predicted"/>
<evidence type="ECO:0000256" key="2">
    <source>
        <dbReference type="PROSITE-ProRule" id="PRU00591"/>
    </source>
</evidence>
<evidence type="ECO:0000256" key="4">
    <source>
        <dbReference type="SAM" id="SignalP"/>
    </source>
</evidence>
<comment type="caution">
    <text evidence="5">The sequence shown here is derived from an EMBL/GenBank/DDBJ whole genome shotgun (WGS) entry which is preliminary data.</text>
</comment>
<dbReference type="InterPro" id="IPR018337">
    <property type="entry name" value="Cell_wall/Cho-bd_repeat"/>
</dbReference>
<dbReference type="EMBL" id="JAVJAN010000039">
    <property type="protein sequence ID" value="MDR5588466.1"/>
    <property type="molecule type" value="Genomic_DNA"/>
</dbReference>
<dbReference type="SUPFAM" id="SSF69360">
    <property type="entry name" value="Cell wall binding repeat"/>
    <property type="match status" value="1"/>
</dbReference>
<dbReference type="Pfam" id="PF19127">
    <property type="entry name" value="Choline_bind_3"/>
    <property type="match status" value="1"/>
</dbReference>
<evidence type="ECO:0000313" key="6">
    <source>
        <dbReference type="Proteomes" id="UP001256646"/>
    </source>
</evidence>
<dbReference type="RefSeq" id="WP_252226736.1">
    <property type="nucleotide sequence ID" value="NZ_JAVJAN010000039.1"/>
</dbReference>
<feature type="repeat" description="Cell wall-binding" evidence="2">
    <location>
        <begin position="565"/>
        <end position="584"/>
    </location>
</feature>
<name>A0ABU1EJ88_9CLOT</name>
<protein>
    <submittedName>
        <fullName evidence="5">N-acetylmuramoyl-L-alanine amidase family protein</fullName>
    </submittedName>
</protein>
<dbReference type="PROSITE" id="PS51170">
    <property type="entry name" value="CW"/>
    <property type="match status" value="3"/>
</dbReference>
<feature type="repeat" description="Cell wall-binding" evidence="2">
    <location>
        <begin position="545"/>
        <end position="564"/>
    </location>
</feature>
<feature type="region of interest" description="Disordered" evidence="3">
    <location>
        <begin position="290"/>
        <end position="322"/>
    </location>
</feature>
<gene>
    <name evidence="5" type="ORF">RGC78_13400</name>
</gene>
<reference evidence="5 6" key="1">
    <citation type="submission" date="2023-09" db="EMBL/GenBank/DDBJ databases">
        <authorList>
            <person name="Zhai L."/>
        </authorList>
    </citation>
    <scope>NUCLEOTIDE SEQUENCE [LARGE SCALE GENOMIC DNA]</scope>
    <source>
        <strain evidence="5 6">5 N-1</strain>
    </source>
</reference>
<dbReference type="Pfam" id="PF01473">
    <property type="entry name" value="Choline_bind_1"/>
    <property type="match status" value="1"/>
</dbReference>
<feature type="chain" id="PRO_5045920130" evidence="4">
    <location>
        <begin position="23"/>
        <end position="603"/>
    </location>
</feature>
<evidence type="ECO:0000256" key="3">
    <source>
        <dbReference type="SAM" id="MobiDB-lite"/>
    </source>
</evidence>
<keyword evidence="4" id="KW-0732">Signal</keyword>
<dbReference type="Gene3D" id="2.60.40.2700">
    <property type="match status" value="1"/>
</dbReference>
<accession>A0ABU1EJ88</accession>
<dbReference type="Proteomes" id="UP001256646">
    <property type="component" value="Unassembled WGS sequence"/>
</dbReference>
<keyword evidence="6" id="KW-1185">Reference proteome</keyword>
<organism evidence="5 6">
    <name type="scientific">Clostridium aquiflavi</name>
    <dbReference type="NCBI Taxonomy" id="3073603"/>
    <lineage>
        <taxon>Bacteria</taxon>
        <taxon>Bacillati</taxon>
        <taxon>Bacillota</taxon>
        <taxon>Clostridia</taxon>
        <taxon>Eubacteriales</taxon>
        <taxon>Clostridiaceae</taxon>
        <taxon>Clostridium</taxon>
    </lineage>
</organism>
<feature type="repeat" description="Cell wall-binding" evidence="2">
    <location>
        <begin position="525"/>
        <end position="544"/>
    </location>
</feature>